<feature type="compositionally biased region" description="Basic and acidic residues" evidence="1">
    <location>
        <begin position="211"/>
        <end position="222"/>
    </location>
</feature>
<organism evidence="2 3">
    <name type="scientific">Ramalina farinacea</name>
    <dbReference type="NCBI Taxonomy" id="258253"/>
    <lineage>
        <taxon>Eukaryota</taxon>
        <taxon>Fungi</taxon>
        <taxon>Dikarya</taxon>
        <taxon>Ascomycota</taxon>
        <taxon>Pezizomycotina</taxon>
        <taxon>Lecanoromycetes</taxon>
        <taxon>OSLEUM clade</taxon>
        <taxon>Lecanoromycetidae</taxon>
        <taxon>Lecanorales</taxon>
        <taxon>Lecanorineae</taxon>
        <taxon>Ramalinaceae</taxon>
        <taxon>Ramalina</taxon>
    </lineage>
</organism>
<gene>
    <name evidence="2" type="ORF">OHK93_002205</name>
</gene>
<dbReference type="SUPFAM" id="SSF53474">
    <property type="entry name" value="alpha/beta-Hydrolases"/>
    <property type="match status" value="1"/>
</dbReference>
<dbReference type="AlphaFoldDB" id="A0AA43QVC4"/>
<dbReference type="PANTHER" id="PTHR42103">
    <property type="entry name" value="ALPHA/BETA-HYDROLASES SUPERFAMILY PROTEIN"/>
    <property type="match status" value="1"/>
</dbReference>
<sequence>MPSPSFTFTIPSIHDNTTLQCRIFHPVSPSDSVDGTSSQCYTRAAIIAHPYAPQGGCYDDPIVESLVETLLEQDCIVGTFNFRGAGPSKSHTSWTGRAEIQDYISLAAILLPFIAIPTPNTPIAEIRLRAEHLARERHREENAMGGRKPRPASRGRGATDTLKPIAIGGEESTPRTSRESSRKSGEGGAVRKSFEMSRRRLWRSRHHHHKGEGEGERERESVKWVVASAAECGDDADDDDNNEVSAMNAWRANLLEDPRTPSSSSSPLPQIKTAYLLVSPPLPPVSHFLTGFSSFFTHRDVHNGVMEAAGRSEGLVAYGDSDGFTSARKYRKWAAEVEGKGGSMFKFHEVAGAGHFYREKGALEGLLKAVGVWVGGAFLGQGELKA</sequence>
<accession>A0AA43QVC4</accession>
<name>A0AA43QVC4_9LECA</name>
<comment type="caution">
    <text evidence="2">The sequence shown here is derived from an EMBL/GenBank/DDBJ whole genome shotgun (WGS) entry which is preliminary data.</text>
</comment>
<proteinExistence type="predicted"/>
<evidence type="ECO:0000256" key="1">
    <source>
        <dbReference type="SAM" id="MobiDB-lite"/>
    </source>
</evidence>
<keyword evidence="3" id="KW-1185">Reference proteome</keyword>
<evidence type="ECO:0000313" key="2">
    <source>
        <dbReference type="EMBL" id="MDI1491000.1"/>
    </source>
</evidence>
<feature type="compositionally biased region" description="Basic residues" evidence="1">
    <location>
        <begin position="199"/>
        <end position="210"/>
    </location>
</feature>
<feature type="region of interest" description="Disordered" evidence="1">
    <location>
        <begin position="137"/>
        <end position="222"/>
    </location>
</feature>
<feature type="compositionally biased region" description="Basic and acidic residues" evidence="1">
    <location>
        <begin position="172"/>
        <end position="185"/>
    </location>
</feature>
<protein>
    <submittedName>
        <fullName evidence="2">Uncharacterized protein</fullName>
    </submittedName>
</protein>
<dbReference type="EMBL" id="JAPUFD010000013">
    <property type="protein sequence ID" value="MDI1491000.1"/>
    <property type="molecule type" value="Genomic_DNA"/>
</dbReference>
<dbReference type="Proteomes" id="UP001161017">
    <property type="component" value="Unassembled WGS sequence"/>
</dbReference>
<dbReference type="Gene3D" id="3.40.50.1820">
    <property type="entry name" value="alpha/beta hydrolase"/>
    <property type="match status" value="2"/>
</dbReference>
<dbReference type="PANTHER" id="PTHR42103:SF2">
    <property type="entry name" value="AB HYDROLASE-1 DOMAIN-CONTAINING PROTEIN"/>
    <property type="match status" value="1"/>
</dbReference>
<reference evidence="2" key="1">
    <citation type="journal article" date="2023" name="Genome Biol. Evol.">
        <title>First Whole Genome Sequence and Flow Cytometry Genome Size Data for the Lichen-Forming Fungus Ramalina farinacea (Ascomycota).</title>
        <authorList>
            <person name="Llewellyn T."/>
            <person name="Mian S."/>
            <person name="Hill R."/>
            <person name="Leitch I.J."/>
            <person name="Gaya E."/>
        </authorList>
    </citation>
    <scope>NUCLEOTIDE SEQUENCE</scope>
    <source>
        <strain evidence="2">LIQ254RAFAR</strain>
    </source>
</reference>
<dbReference type="InterPro" id="IPR029058">
    <property type="entry name" value="AB_hydrolase_fold"/>
</dbReference>
<evidence type="ECO:0000313" key="3">
    <source>
        <dbReference type="Proteomes" id="UP001161017"/>
    </source>
</evidence>